<comment type="caution">
    <text evidence="1">The sequence shown here is derived from an EMBL/GenBank/DDBJ whole genome shotgun (WGS) entry which is preliminary data.</text>
</comment>
<reference evidence="1 2" key="1">
    <citation type="submission" date="2016-07" db="EMBL/GenBank/DDBJ databases">
        <title>Pervasive Adenine N6-methylation of Active Genes in Fungi.</title>
        <authorList>
            <consortium name="DOE Joint Genome Institute"/>
            <person name="Mondo S.J."/>
            <person name="Dannebaum R.O."/>
            <person name="Kuo R.C."/>
            <person name="Labutti K."/>
            <person name="Haridas S."/>
            <person name="Kuo A."/>
            <person name="Salamov A."/>
            <person name="Ahrendt S.R."/>
            <person name="Lipzen A."/>
            <person name="Sullivan W."/>
            <person name="Andreopoulos W.B."/>
            <person name="Clum A."/>
            <person name="Lindquist E."/>
            <person name="Daum C."/>
            <person name="Ramamoorthy G.K."/>
            <person name="Gryganskyi A."/>
            <person name="Culley D."/>
            <person name="Magnuson J.K."/>
            <person name="James T.Y."/>
            <person name="O'Malley M.A."/>
            <person name="Stajich J.E."/>
            <person name="Spatafora J.W."/>
            <person name="Visel A."/>
            <person name="Grigoriev I.V."/>
        </authorList>
    </citation>
    <scope>NUCLEOTIDE SEQUENCE [LARGE SCALE GENOMIC DNA]</scope>
    <source>
        <strain evidence="1 2">NRRL 1336</strain>
    </source>
</reference>
<evidence type="ECO:0000313" key="1">
    <source>
        <dbReference type="EMBL" id="ORZ11826.1"/>
    </source>
</evidence>
<sequence>MKSPTLQFDMMYISSYSDDDDEDSSMSMSTGRTMSSMSIPPLTHDIHTPALQDPCSRRSSSSLSMSFFQHAMESDPQSTFSKNTYFMDGGNRFISLPMLGNTNTKAGSSISRIFEEWLANKLYCQPLPSTTMMMETDDEDAYDSDEQDRSIVVDQRLPILQDHVELVAEDILNKMKSSSSSWQRKGLDKIMIKIRTGHVYTYHSLEDGQPLITQDMEELFQQFPLFVECHVYTSSSLPRPPNSTMATTTTTTTTTQLLLEVENVTINPGNPYKIMEEF</sequence>
<accession>A0A1X2I8S6</accession>
<protein>
    <submittedName>
        <fullName evidence="1">Uncharacterized protein</fullName>
    </submittedName>
</protein>
<dbReference type="OrthoDB" id="5590091at2759"/>
<proteinExistence type="predicted"/>
<dbReference type="AlphaFoldDB" id="A0A1X2I8S6"/>
<dbReference type="Proteomes" id="UP000193560">
    <property type="component" value="Unassembled WGS sequence"/>
</dbReference>
<organism evidence="1 2">
    <name type="scientific">Absidia repens</name>
    <dbReference type="NCBI Taxonomy" id="90262"/>
    <lineage>
        <taxon>Eukaryota</taxon>
        <taxon>Fungi</taxon>
        <taxon>Fungi incertae sedis</taxon>
        <taxon>Mucoromycota</taxon>
        <taxon>Mucoromycotina</taxon>
        <taxon>Mucoromycetes</taxon>
        <taxon>Mucorales</taxon>
        <taxon>Cunninghamellaceae</taxon>
        <taxon>Absidia</taxon>
    </lineage>
</organism>
<name>A0A1X2I8S6_9FUNG</name>
<dbReference type="EMBL" id="MCGE01000020">
    <property type="protein sequence ID" value="ORZ11826.1"/>
    <property type="molecule type" value="Genomic_DNA"/>
</dbReference>
<evidence type="ECO:0000313" key="2">
    <source>
        <dbReference type="Proteomes" id="UP000193560"/>
    </source>
</evidence>
<keyword evidence="2" id="KW-1185">Reference proteome</keyword>
<gene>
    <name evidence="1" type="ORF">BCR42DRAFT_420713</name>
</gene>